<dbReference type="Pfam" id="PF16187">
    <property type="entry name" value="Peptidase_M16_M"/>
    <property type="match status" value="1"/>
</dbReference>
<dbReference type="Pfam" id="PF05193">
    <property type="entry name" value="Peptidase_M16_C"/>
    <property type="match status" value="1"/>
</dbReference>
<dbReference type="FunFam" id="3.30.830.10:FF:000003">
    <property type="entry name" value="Insulin-degrading enzyme"/>
    <property type="match status" value="1"/>
</dbReference>
<dbReference type="PROSITE" id="PS00143">
    <property type="entry name" value="INSULINASE"/>
    <property type="match status" value="1"/>
</dbReference>
<feature type="domain" description="Peptidase M16 N-terminal" evidence="9">
    <location>
        <begin position="30"/>
        <end position="165"/>
    </location>
</feature>
<proteinExistence type="inferred from homology"/>
<keyword evidence="3" id="KW-0645">Protease</keyword>
<evidence type="ECO:0000313" key="14">
    <source>
        <dbReference type="Proteomes" id="UP001345219"/>
    </source>
</evidence>
<dbReference type="GO" id="GO:0004222">
    <property type="term" value="F:metalloendopeptidase activity"/>
    <property type="evidence" value="ECO:0007669"/>
    <property type="project" value="InterPro"/>
</dbReference>
<comment type="cofactor">
    <cofactor evidence="1">
        <name>Zn(2+)</name>
        <dbReference type="ChEBI" id="CHEBI:29105"/>
    </cofactor>
</comment>
<evidence type="ECO:0000256" key="8">
    <source>
        <dbReference type="RuleBase" id="RU004447"/>
    </source>
</evidence>
<feature type="domain" description="Coenzyme PQQ synthesis protein F-like C-terminal lobe" evidence="12">
    <location>
        <begin position="770"/>
        <end position="869"/>
    </location>
</feature>
<protein>
    <recommendedName>
        <fullName evidence="15">Insulin-degrading enzyme-like 1, peroxisomal</fullName>
    </recommendedName>
</protein>
<dbReference type="PANTHER" id="PTHR43690:SF18">
    <property type="entry name" value="INSULIN-DEGRADING ENZYME-RELATED"/>
    <property type="match status" value="1"/>
</dbReference>
<dbReference type="FunFam" id="3.30.830.10:FF:000004">
    <property type="entry name" value="Putative insulin-degrading enzyme"/>
    <property type="match status" value="1"/>
</dbReference>
<feature type="domain" description="Peptidase M16 middle/third" evidence="11">
    <location>
        <begin position="376"/>
        <end position="658"/>
    </location>
</feature>
<dbReference type="InterPro" id="IPR054734">
    <property type="entry name" value="PqqF-like_C_4"/>
</dbReference>
<dbReference type="GO" id="GO:0043171">
    <property type="term" value="P:peptide catabolic process"/>
    <property type="evidence" value="ECO:0007669"/>
    <property type="project" value="TreeGrafter"/>
</dbReference>
<dbReference type="GO" id="GO:0051603">
    <property type="term" value="P:proteolysis involved in protein catabolic process"/>
    <property type="evidence" value="ECO:0007669"/>
    <property type="project" value="TreeGrafter"/>
</dbReference>
<evidence type="ECO:0000256" key="7">
    <source>
        <dbReference type="ARBA" id="ARBA00023049"/>
    </source>
</evidence>
<dbReference type="Pfam" id="PF22456">
    <property type="entry name" value="PqqF-like_C_4"/>
    <property type="match status" value="1"/>
</dbReference>
<comment type="caution">
    <text evidence="13">The sequence shown here is derived from an EMBL/GenBank/DDBJ whole genome shotgun (WGS) entry which is preliminary data.</text>
</comment>
<evidence type="ECO:0000256" key="4">
    <source>
        <dbReference type="ARBA" id="ARBA00022723"/>
    </source>
</evidence>
<keyword evidence="5" id="KW-0378">Hydrolase</keyword>
<dbReference type="Proteomes" id="UP001345219">
    <property type="component" value="Chromosome 18"/>
</dbReference>
<dbReference type="GO" id="GO:0046872">
    <property type="term" value="F:metal ion binding"/>
    <property type="evidence" value="ECO:0007669"/>
    <property type="project" value="UniProtKB-KW"/>
</dbReference>
<dbReference type="InterPro" id="IPR032632">
    <property type="entry name" value="Peptidase_M16_M"/>
</dbReference>
<sequence length="1012" mass="116304">MVVELTHEIVKARNDEREYRRIVLKNSLEVLLISHPDTDKCAASMDVGVGYFCDPPGLEGLAHFLEHMLFFASEKYPLEDSFQKYISQHGGKANAFTFSERTNYHFDVNADSFEEALDRFAQFFIKPLLSEDAVDREIKAVDSENQNNLLSDGWRLRQLCKHLSNESHPFHKFGTGNKNSLEVHPKSNGINIRDELIKFYRDNYSANLMYLVVYGKEPLDKMQALVVGKFQDIQNTERISFNFMDQPLLTKHLQMLIRVIPICDDHMLKIEWPTTPDIQHYKEFPCHYLSHVICHEGEGSLFDILKKLGWATRLCACEDSNTSFSFFHVSMDLTEAGNEHVEDIVGLLFKYIDLIKHSGICNWIFDEISAIYEMAFHYQDKVSPLGYSVGIASNMKMYPSRDWLVMSSLPSKFNPDLISAILEGLSPTNCRILWASKKFNGQTDLVEPWYGTAYSMERLTESSIKGWIKCAPDEDLHLPVRNQFIASDMTLKHTQEKFKQVKFPILLRKSVYSTLWYKPDTMFSVPKASVRLRFRCPFACDSPEAEVLTDIFTKLMTDYLSECAHYAELAGLVYGISITSHGFQIWFGGYNDKLRILLETVLEQIVKFEVKSDRFFVIKEMLIKNYQNIKFEEPCEQALHYCSFILHERRWPLNEEIEILMQLEPEEVAKFTPKMLSRTCLECLVAGNVESCEAESMIQHVEDILFAGPNPICKPLFPSQYPTNRVIMLDQGMSYFYSTEGLNPENKNSALVQYIQVNQDDYASNVKLQLLSLIAEQEAFHQLRTVEQLGYITSLAVRDDYGVGGLEFIVQSTSKDPKQVDSRVENFLRLFESKLYEMKKDEFESSVNELVAVKLQKFKNLREESNFYWNEICLGTFRFSRVESEVSALRQLTQQELIDFFDDHIKVGAKKKKKLSIRVYGGSHTTEFAAERSEAAGLDSMQIDDIVSFKKSQPLYGSFTGGFCPSEIAVDDEYIMMAEIELADEMVKAKARKNNGEYQKDCPGKSSGGSSH</sequence>
<evidence type="ECO:0000313" key="13">
    <source>
        <dbReference type="EMBL" id="KAK4775970.1"/>
    </source>
</evidence>
<dbReference type="InterPro" id="IPR007863">
    <property type="entry name" value="Peptidase_M16_C"/>
</dbReference>
<dbReference type="FunFam" id="3.30.830.10:FF:000005">
    <property type="entry name" value="nardilysin isoform X1"/>
    <property type="match status" value="1"/>
</dbReference>
<evidence type="ECO:0000256" key="6">
    <source>
        <dbReference type="ARBA" id="ARBA00022833"/>
    </source>
</evidence>
<evidence type="ECO:0000256" key="2">
    <source>
        <dbReference type="ARBA" id="ARBA00007261"/>
    </source>
</evidence>
<feature type="domain" description="Peptidase M16 C-terminal" evidence="10">
    <location>
        <begin position="193"/>
        <end position="369"/>
    </location>
</feature>
<dbReference type="FunFam" id="3.30.830.10:FF:000028">
    <property type="entry name" value="Insulin-degrading enzyme-like 1 peroxisomal"/>
    <property type="match status" value="1"/>
</dbReference>
<evidence type="ECO:0000259" key="12">
    <source>
        <dbReference type="Pfam" id="PF22456"/>
    </source>
</evidence>
<keyword evidence="14" id="KW-1185">Reference proteome</keyword>
<evidence type="ECO:0000259" key="9">
    <source>
        <dbReference type="Pfam" id="PF00675"/>
    </source>
</evidence>
<organism evidence="13 14">
    <name type="scientific">Trapa incisa</name>
    <dbReference type="NCBI Taxonomy" id="236973"/>
    <lineage>
        <taxon>Eukaryota</taxon>
        <taxon>Viridiplantae</taxon>
        <taxon>Streptophyta</taxon>
        <taxon>Embryophyta</taxon>
        <taxon>Tracheophyta</taxon>
        <taxon>Spermatophyta</taxon>
        <taxon>Magnoliopsida</taxon>
        <taxon>eudicotyledons</taxon>
        <taxon>Gunneridae</taxon>
        <taxon>Pentapetalae</taxon>
        <taxon>rosids</taxon>
        <taxon>malvids</taxon>
        <taxon>Myrtales</taxon>
        <taxon>Lythraceae</taxon>
        <taxon>Trapa</taxon>
    </lineage>
</organism>
<keyword evidence="4" id="KW-0479">Metal-binding</keyword>
<dbReference type="SUPFAM" id="SSF63411">
    <property type="entry name" value="LuxS/MPP-like metallohydrolase"/>
    <property type="match status" value="4"/>
</dbReference>
<evidence type="ECO:0008006" key="15">
    <source>
        <dbReference type="Google" id="ProtNLM"/>
    </source>
</evidence>
<reference evidence="13 14" key="1">
    <citation type="journal article" date="2023" name="Hortic Res">
        <title>Pangenome of water caltrop reveals structural variations and asymmetric subgenome divergence after allopolyploidization.</title>
        <authorList>
            <person name="Zhang X."/>
            <person name="Chen Y."/>
            <person name="Wang L."/>
            <person name="Yuan Y."/>
            <person name="Fang M."/>
            <person name="Shi L."/>
            <person name="Lu R."/>
            <person name="Comes H.P."/>
            <person name="Ma Y."/>
            <person name="Chen Y."/>
            <person name="Huang G."/>
            <person name="Zhou Y."/>
            <person name="Zheng Z."/>
            <person name="Qiu Y."/>
        </authorList>
    </citation>
    <scope>NUCLEOTIDE SEQUENCE [LARGE SCALE GENOMIC DNA]</scope>
    <source>
        <tissue evidence="13">Roots</tissue>
    </source>
</reference>
<evidence type="ECO:0000256" key="5">
    <source>
        <dbReference type="ARBA" id="ARBA00022801"/>
    </source>
</evidence>
<dbReference type="InterPro" id="IPR011765">
    <property type="entry name" value="Pept_M16_N"/>
</dbReference>
<dbReference type="Gene3D" id="3.30.830.10">
    <property type="entry name" value="Metalloenzyme, LuxS/M16 peptidase-like"/>
    <property type="match status" value="4"/>
</dbReference>
<dbReference type="InterPro" id="IPR011249">
    <property type="entry name" value="Metalloenz_LuxS/M16"/>
</dbReference>
<dbReference type="EMBL" id="JAXIOK010000003">
    <property type="protein sequence ID" value="KAK4775970.1"/>
    <property type="molecule type" value="Genomic_DNA"/>
</dbReference>
<comment type="similarity">
    <text evidence="2 8">Belongs to the peptidase M16 family.</text>
</comment>
<evidence type="ECO:0000259" key="11">
    <source>
        <dbReference type="Pfam" id="PF16187"/>
    </source>
</evidence>
<evidence type="ECO:0000256" key="1">
    <source>
        <dbReference type="ARBA" id="ARBA00001947"/>
    </source>
</evidence>
<dbReference type="PANTHER" id="PTHR43690">
    <property type="entry name" value="NARDILYSIN"/>
    <property type="match status" value="1"/>
</dbReference>
<evidence type="ECO:0000259" key="10">
    <source>
        <dbReference type="Pfam" id="PF05193"/>
    </source>
</evidence>
<dbReference type="AlphaFoldDB" id="A0AAN7QU84"/>
<name>A0AAN7QU84_9MYRT</name>
<dbReference type="Pfam" id="PF00675">
    <property type="entry name" value="Peptidase_M16"/>
    <property type="match status" value="1"/>
</dbReference>
<dbReference type="GO" id="GO:0005739">
    <property type="term" value="C:mitochondrion"/>
    <property type="evidence" value="ECO:0007669"/>
    <property type="project" value="TreeGrafter"/>
</dbReference>
<dbReference type="InterPro" id="IPR001431">
    <property type="entry name" value="Pept_M16_Zn_BS"/>
</dbReference>
<dbReference type="GO" id="GO:0005829">
    <property type="term" value="C:cytosol"/>
    <property type="evidence" value="ECO:0007669"/>
    <property type="project" value="TreeGrafter"/>
</dbReference>
<gene>
    <name evidence="13" type="ORF">SAY87_023931</name>
</gene>
<keyword evidence="6" id="KW-0862">Zinc</keyword>
<dbReference type="InterPro" id="IPR050626">
    <property type="entry name" value="Peptidase_M16"/>
</dbReference>
<evidence type="ECO:0000256" key="3">
    <source>
        <dbReference type="ARBA" id="ARBA00022670"/>
    </source>
</evidence>
<accession>A0AAN7QU84</accession>
<keyword evidence="7" id="KW-0482">Metalloprotease</keyword>